<dbReference type="RefSeq" id="WP_081164514.1">
    <property type="nucleotide sequence ID" value="NZ_LWBP01000167.1"/>
</dbReference>
<dbReference type="PANTHER" id="PTHR37833:SF1">
    <property type="entry name" value="SIGNAL PEPTIDE PROTEIN"/>
    <property type="match status" value="1"/>
</dbReference>
<keyword evidence="3" id="KW-1185">Reference proteome</keyword>
<dbReference type="STRING" id="550983.A4R26_20825"/>
<dbReference type="OrthoDB" id="826619at2"/>
<keyword evidence="1" id="KW-0812">Transmembrane</keyword>
<proteinExistence type="predicted"/>
<feature type="transmembrane region" description="Helical" evidence="1">
    <location>
        <begin position="6"/>
        <end position="24"/>
    </location>
</feature>
<dbReference type="InterPro" id="IPR011467">
    <property type="entry name" value="DUF1573"/>
</dbReference>
<evidence type="ECO:0000256" key="1">
    <source>
        <dbReference type="SAM" id="Phobius"/>
    </source>
</evidence>
<keyword evidence="1" id="KW-1133">Transmembrane helix</keyword>
<sequence>MKSKVLFYSVLAALVILSLLNFKYDFLGKLLFNKQAPAPMQNGLSFDKDTLFFGTIREGTQGKYKFIYTNTAKSALTITEAKATCECTVADWPKTPIPPGESGEIRIEYNSYGKNGDILVPILLTVDPGTKQYYLFLKGKVMP</sequence>
<evidence type="ECO:0008006" key="4">
    <source>
        <dbReference type="Google" id="ProtNLM"/>
    </source>
</evidence>
<dbReference type="Gene3D" id="2.60.40.10">
    <property type="entry name" value="Immunoglobulins"/>
    <property type="match status" value="1"/>
</dbReference>
<evidence type="ECO:0000313" key="3">
    <source>
        <dbReference type="Proteomes" id="UP000192276"/>
    </source>
</evidence>
<dbReference type="EMBL" id="LWBP01000167">
    <property type="protein sequence ID" value="OQP59832.1"/>
    <property type="molecule type" value="Genomic_DNA"/>
</dbReference>
<dbReference type="AlphaFoldDB" id="A0A1V9FNB1"/>
<name>A0A1V9FNB1_9BACT</name>
<evidence type="ECO:0000313" key="2">
    <source>
        <dbReference type="EMBL" id="OQP59832.1"/>
    </source>
</evidence>
<dbReference type="InterPro" id="IPR013783">
    <property type="entry name" value="Ig-like_fold"/>
</dbReference>
<accession>A0A1V9FNB1</accession>
<dbReference type="Proteomes" id="UP000192276">
    <property type="component" value="Unassembled WGS sequence"/>
</dbReference>
<gene>
    <name evidence="2" type="ORF">A4R26_20825</name>
</gene>
<reference evidence="3" key="1">
    <citation type="submission" date="2016-04" db="EMBL/GenBank/DDBJ databases">
        <authorList>
            <person name="Chen L."/>
            <person name="Zhuang W."/>
            <person name="Wang G."/>
        </authorList>
    </citation>
    <scope>NUCLEOTIDE SEQUENCE [LARGE SCALE GENOMIC DNA]</scope>
    <source>
        <strain evidence="3">208</strain>
    </source>
</reference>
<comment type="caution">
    <text evidence="2">The sequence shown here is derived from an EMBL/GenBank/DDBJ whole genome shotgun (WGS) entry which is preliminary data.</text>
</comment>
<dbReference type="Pfam" id="PF07610">
    <property type="entry name" value="DUF1573"/>
    <property type="match status" value="1"/>
</dbReference>
<protein>
    <recommendedName>
        <fullName evidence="4">DUF1573 domain-containing protein</fullName>
    </recommendedName>
</protein>
<keyword evidence="1" id="KW-0472">Membrane</keyword>
<organism evidence="2 3">
    <name type="scientific">Niastella populi</name>
    <dbReference type="NCBI Taxonomy" id="550983"/>
    <lineage>
        <taxon>Bacteria</taxon>
        <taxon>Pseudomonadati</taxon>
        <taxon>Bacteroidota</taxon>
        <taxon>Chitinophagia</taxon>
        <taxon>Chitinophagales</taxon>
        <taxon>Chitinophagaceae</taxon>
        <taxon>Niastella</taxon>
    </lineage>
</organism>
<dbReference type="PANTHER" id="PTHR37833">
    <property type="entry name" value="LIPOPROTEIN-RELATED"/>
    <property type="match status" value="1"/>
</dbReference>